<evidence type="ECO:0000313" key="2">
    <source>
        <dbReference type="Proteomes" id="UP001732700"/>
    </source>
</evidence>
<organism evidence="1 2">
    <name type="scientific">Avena sativa</name>
    <name type="common">Oat</name>
    <dbReference type="NCBI Taxonomy" id="4498"/>
    <lineage>
        <taxon>Eukaryota</taxon>
        <taxon>Viridiplantae</taxon>
        <taxon>Streptophyta</taxon>
        <taxon>Embryophyta</taxon>
        <taxon>Tracheophyta</taxon>
        <taxon>Spermatophyta</taxon>
        <taxon>Magnoliopsida</taxon>
        <taxon>Liliopsida</taxon>
        <taxon>Poales</taxon>
        <taxon>Poaceae</taxon>
        <taxon>BOP clade</taxon>
        <taxon>Pooideae</taxon>
        <taxon>Poodae</taxon>
        <taxon>Poeae</taxon>
        <taxon>Poeae Chloroplast Group 1 (Aveneae type)</taxon>
        <taxon>Aveninae</taxon>
        <taxon>Avena</taxon>
    </lineage>
</organism>
<protein>
    <submittedName>
        <fullName evidence="1">Uncharacterized protein</fullName>
    </submittedName>
</protein>
<evidence type="ECO:0000313" key="1">
    <source>
        <dbReference type="EnsemblPlants" id="AVESA.00010b.r2.7AG1203790.1.CDS.1"/>
    </source>
</evidence>
<name>A0ACD5ZTA2_AVESA</name>
<proteinExistence type="predicted"/>
<reference evidence="1" key="1">
    <citation type="submission" date="2021-05" db="EMBL/GenBank/DDBJ databases">
        <authorList>
            <person name="Scholz U."/>
            <person name="Mascher M."/>
            <person name="Fiebig A."/>
        </authorList>
    </citation>
    <scope>NUCLEOTIDE SEQUENCE [LARGE SCALE GENOMIC DNA]</scope>
</reference>
<keyword evidence="2" id="KW-1185">Reference proteome</keyword>
<sequence>MAEVDAAGAAGSSALLDLPEPLLLLILGFLHDPRSRNRAALSCTRLLAAERATRAAMSLRGDPRTPEFLLLPPGFCFPALQRLDLSLISPWGHPLLSSASPAAGYNDTHHHHHPDEIAERNAFVAGRLAAYFPAVALLAVYCRDPSTLENLAPCWRGTLRSVKLVRWHQRPPGLPGGADLEPLLRNCPALRALDLSEFYCWTEDIVPALAAHPLAAKALTDLDLGLAGATNGFPASELGAIAASCPNLHKLVAPCVFNPRYVDSVVGDDALRSLASSCPRLTVLRLSEPFEPASTSQREQAGITVVGLVAFFAALPELEDLTLDLQHDVLEAAPAMEALARGCPRIKFLTLGCFQGLCKASWLHLDGVAVCGGLVSLCIKNCQDLTDNSLAAIGRGCERLAKFAIQGCDLVTSAGIRRLAAALRPMLKEVSILQCRFLHTAECLAALSPIRDQIESLEINCDWEEVEQPGCVANGTAECNHEDDDPDETSYESASKKCRYMMELDNFSSWEMLRSLSLWLAAGQQLSPLISAGLDSCPLLEKISIKVEGDLRTCPRPSPLSVFGLSDLGAFPVLAKMKLDLSEAVGYALTAPTGHIDLTQWDRFYLSGIESLESLYELDYWPPQDKDVNQRSLSLPAVGLFQRSVGLRKIFVHGTTHEHFMSFFLKMPNLRDIQLREDYYPAPENDMMITEMRPESWLRFEMQLNNQPRFSKSEWH</sequence>
<dbReference type="EnsemblPlants" id="AVESA.00010b.r2.7AG1203790.1">
    <property type="protein sequence ID" value="AVESA.00010b.r2.7AG1203790.1.CDS.1"/>
    <property type="gene ID" value="AVESA.00010b.r2.7AG1203790"/>
</dbReference>
<dbReference type="Proteomes" id="UP001732700">
    <property type="component" value="Chromosome 7A"/>
</dbReference>
<reference evidence="1" key="2">
    <citation type="submission" date="2025-09" db="UniProtKB">
        <authorList>
            <consortium name="EnsemblPlants"/>
        </authorList>
    </citation>
    <scope>IDENTIFICATION</scope>
</reference>
<accession>A0ACD5ZTA2</accession>